<sequence>MVGASICGGTPEERESLRAEMVAAEELIADHSATTKLSPPVIAARMRDWINRFPELGQSLWEWIPDDSNLDGRRPVVQGGHLHSQLSSMTIAEVNEKANELKEVNESSEAEDPEPKTGVDNLMNYTANIESEIWSQCKSTIFTE</sequence>
<dbReference type="AlphaFoldDB" id="A0A8J4WD50"/>
<dbReference type="EMBL" id="LUCH01017230">
    <property type="protein sequence ID" value="KAF5395199.1"/>
    <property type="molecule type" value="Genomic_DNA"/>
</dbReference>
<dbReference type="Proteomes" id="UP000748531">
    <property type="component" value="Unassembled WGS sequence"/>
</dbReference>
<evidence type="ECO:0000313" key="3">
    <source>
        <dbReference type="Proteomes" id="UP000748531"/>
    </source>
</evidence>
<accession>A0A8J4WD50</accession>
<keyword evidence="3" id="KW-1185">Reference proteome</keyword>
<evidence type="ECO:0000256" key="1">
    <source>
        <dbReference type="SAM" id="MobiDB-lite"/>
    </source>
</evidence>
<protein>
    <submittedName>
        <fullName evidence="2">Uncharacterized protein</fullName>
    </submittedName>
</protein>
<proteinExistence type="predicted"/>
<feature type="region of interest" description="Disordered" evidence="1">
    <location>
        <begin position="100"/>
        <end position="119"/>
    </location>
</feature>
<evidence type="ECO:0000313" key="2">
    <source>
        <dbReference type="EMBL" id="KAF5395199.1"/>
    </source>
</evidence>
<gene>
    <name evidence="2" type="ORF">PHET_06146</name>
</gene>
<reference evidence="2" key="1">
    <citation type="submission" date="2019-05" db="EMBL/GenBank/DDBJ databases">
        <title>Annotation for the trematode Paragonimus heterotremus.</title>
        <authorList>
            <person name="Choi Y.-J."/>
        </authorList>
    </citation>
    <scope>NUCLEOTIDE SEQUENCE</scope>
    <source>
        <strain evidence="2">LC</strain>
    </source>
</reference>
<organism evidence="2 3">
    <name type="scientific">Paragonimus heterotremus</name>
    <dbReference type="NCBI Taxonomy" id="100268"/>
    <lineage>
        <taxon>Eukaryota</taxon>
        <taxon>Metazoa</taxon>
        <taxon>Spiralia</taxon>
        <taxon>Lophotrochozoa</taxon>
        <taxon>Platyhelminthes</taxon>
        <taxon>Trematoda</taxon>
        <taxon>Digenea</taxon>
        <taxon>Plagiorchiida</taxon>
        <taxon>Troglotremata</taxon>
        <taxon>Troglotrematidae</taxon>
        <taxon>Paragonimus</taxon>
    </lineage>
</organism>
<comment type="caution">
    <text evidence="2">The sequence shown here is derived from an EMBL/GenBank/DDBJ whole genome shotgun (WGS) entry which is preliminary data.</text>
</comment>
<name>A0A8J4WD50_9TREM</name>